<keyword evidence="5" id="KW-1185">Reference proteome</keyword>
<dbReference type="CDD" id="cd02696">
    <property type="entry name" value="MurNAc-LAA"/>
    <property type="match status" value="1"/>
</dbReference>
<dbReference type="eggNOG" id="COG0860">
    <property type="taxonomic scope" value="Bacteria"/>
</dbReference>
<protein>
    <submittedName>
        <fullName evidence="4">Cell wall hydrolase/autolysin</fullName>
    </submittedName>
</protein>
<dbReference type="Pfam" id="PF01520">
    <property type="entry name" value="Amidase_3"/>
    <property type="match status" value="1"/>
</dbReference>
<reference evidence="4 5" key="2">
    <citation type="submission" date="2007-01" db="EMBL/GenBank/DDBJ databases">
        <title>Sequencing of the draft genome and assembly of Thermosinus carboxydivorans Nor1.</title>
        <authorList>
            <consortium name="US DOE Joint Genome Institute (JGI-PGF)"/>
            <person name="Copeland A."/>
            <person name="Lucas S."/>
            <person name="Lapidus A."/>
            <person name="Barry K."/>
            <person name="Glavina del Rio T."/>
            <person name="Dalin E."/>
            <person name="Tice H."/>
            <person name="Bruce D."/>
            <person name="Pitluck S."/>
            <person name="Richardson P."/>
        </authorList>
    </citation>
    <scope>NUCLEOTIDE SEQUENCE [LARGE SCALE GENOMIC DNA]</scope>
    <source>
        <strain evidence="4 5">Nor1</strain>
    </source>
</reference>
<proteinExistence type="predicted"/>
<dbReference type="SMART" id="SM00646">
    <property type="entry name" value="Ami_3"/>
    <property type="match status" value="1"/>
</dbReference>
<dbReference type="PANTHER" id="PTHR30404:SF0">
    <property type="entry name" value="N-ACETYLMURAMOYL-L-ALANINE AMIDASE AMIC"/>
    <property type="match status" value="1"/>
</dbReference>
<keyword evidence="2" id="KW-1133">Transmembrane helix</keyword>
<dbReference type="AlphaFoldDB" id="A1HQQ0"/>
<dbReference type="OrthoDB" id="9806267at2"/>
<evidence type="ECO:0000259" key="3">
    <source>
        <dbReference type="SMART" id="SM00646"/>
    </source>
</evidence>
<gene>
    <name evidence="4" type="ORF">TcarDRAFT_1033</name>
</gene>
<dbReference type="EMBL" id="AAWL01000008">
    <property type="protein sequence ID" value="EAX47611.1"/>
    <property type="molecule type" value="Genomic_DNA"/>
</dbReference>
<sequence length="238" mass="25975" precursor="true">MRIFAIRRRLMLAVMFSVAVVVLNLLTIRYLAAEDWENVNLWALAGHKIAVDPGHGGVDNGASGNGVVEKEVTLAIALKLADILRRYGAEVVLTRDSDTDYYTRGKGGKRNDLLTRVEMINSSGAEVFISIHVNSIRGSAAWSGAQVFYSPNLVANKPLAELVQRALKSFPPGNKHQAKQDKDILILNRTNIPGVLVETGFLSNPGEAARLVDAAYQQKLAEHIAKALAHHFSQNVGR</sequence>
<reference evidence="4 5" key="1">
    <citation type="submission" date="2007-01" db="EMBL/GenBank/DDBJ databases">
        <title>Annotation of the draft genome assembly of Thermosinus carboxydivorans Nor1.</title>
        <authorList>
            <consortium name="US DOE Joint Genome Institute (JGI-ORNL)"/>
            <person name="Larimer F."/>
            <person name="Land M."/>
            <person name="Hauser L."/>
        </authorList>
    </citation>
    <scope>NUCLEOTIDE SEQUENCE [LARGE SCALE GENOMIC DNA]</scope>
    <source>
        <strain evidence="4 5">Nor1</strain>
    </source>
</reference>
<dbReference type="InterPro" id="IPR002508">
    <property type="entry name" value="MurNAc-LAA_cat"/>
</dbReference>
<name>A1HQQ0_9FIRM</name>
<dbReference type="PANTHER" id="PTHR30404">
    <property type="entry name" value="N-ACETYLMURAMOYL-L-ALANINE AMIDASE"/>
    <property type="match status" value="1"/>
</dbReference>
<comment type="caution">
    <text evidence="4">The sequence shown here is derived from an EMBL/GenBank/DDBJ whole genome shotgun (WGS) entry which is preliminary data.</text>
</comment>
<keyword evidence="2" id="KW-0472">Membrane</keyword>
<organism evidence="4 5">
    <name type="scientific">Thermosinus carboxydivorans Nor1</name>
    <dbReference type="NCBI Taxonomy" id="401526"/>
    <lineage>
        <taxon>Bacteria</taxon>
        <taxon>Bacillati</taxon>
        <taxon>Bacillota</taxon>
        <taxon>Negativicutes</taxon>
        <taxon>Selenomonadales</taxon>
        <taxon>Sporomusaceae</taxon>
        <taxon>Thermosinus</taxon>
    </lineage>
</organism>
<dbReference type="Gene3D" id="3.40.630.40">
    <property type="entry name" value="Zn-dependent exopeptidases"/>
    <property type="match status" value="1"/>
</dbReference>
<dbReference type="GO" id="GO:0008745">
    <property type="term" value="F:N-acetylmuramoyl-L-alanine amidase activity"/>
    <property type="evidence" value="ECO:0007669"/>
    <property type="project" value="InterPro"/>
</dbReference>
<accession>A1HQQ0</accession>
<dbReference type="RefSeq" id="WP_007289340.1">
    <property type="nucleotide sequence ID" value="NZ_AAWL01000008.1"/>
</dbReference>
<feature type="transmembrane region" description="Helical" evidence="2">
    <location>
        <begin position="12"/>
        <end position="32"/>
    </location>
</feature>
<dbReference type="Proteomes" id="UP000005139">
    <property type="component" value="Unassembled WGS sequence"/>
</dbReference>
<keyword evidence="2" id="KW-0812">Transmembrane</keyword>
<evidence type="ECO:0000313" key="5">
    <source>
        <dbReference type="Proteomes" id="UP000005139"/>
    </source>
</evidence>
<keyword evidence="1 4" id="KW-0378">Hydrolase</keyword>
<evidence type="ECO:0000256" key="1">
    <source>
        <dbReference type="ARBA" id="ARBA00022801"/>
    </source>
</evidence>
<evidence type="ECO:0000313" key="4">
    <source>
        <dbReference type="EMBL" id="EAX47611.1"/>
    </source>
</evidence>
<dbReference type="InterPro" id="IPR050695">
    <property type="entry name" value="N-acetylmuramoyl_amidase_3"/>
</dbReference>
<evidence type="ECO:0000256" key="2">
    <source>
        <dbReference type="SAM" id="Phobius"/>
    </source>
</evidence>
<dbReference type="GO" id="GO:0030288">
    <property type="term" value="C:outer membrane-bounded periplasmic space"/>
    <property type="evidence" value="ECO:0007669"/>
    <property type="project" value="TreeGrafter"/>
</dbReference>
<dbReference type="SUPFAM" id="SSF53187">
    <property type="entry name" value="Zn-dependent exopeptidases"/>
    <property type="match status" value="1"/>
</dbReference>
<feature type="domain" description="MurNAc-LAA" evidence="3">
    <location>
        <begin position="117"/>
        <end position="229"/>
    </location>
</feature>
<dbReference type="GO" id="GO:0009253">
    <property type="term" value="P:peptidoglycan catabolic process"/>
    <property type="evidence" value="ECO:0007669"/>
    <property type="project" value="InterPro"/>
</dbReference>